<dbReference type="PROSITE" id="PS51554">
    <property type="entry name" value="PFL"/>
    <property type="match status" value="1"/>
</dbReference>
<dbReference type="InterPro" id="IPR004184">
    <property type="entry name" value="PFL_dom"/>
</dbReference>
<evidence type="ECO:0000313" key="7">
    <source>
        <dbReference type="EMBL" id="MDA3733599.1"/>
    </source>
</evidence>
<keyword evidence="1 3" id="KW-0556">Organic radical</keyword>
<sequence length="724" mass="82258">MENNYSLSPTARFLKKHGMHSAALFYQSLNETLDRRAGRTTRFHLDHLNVPTYQEGQRLFVTFRDHIAANHNEDDVENYGCQVDWNGVCHLDATRFGKLAEKVENAQERYSMNLVRENARHMYHIPHHIRYAHGGWHHTVDFRKLFKQGLKGYQIEIQEGLMEETDEEKRQFLRGMEDTLIGLIDYVERYKAYLKTCLQEKSEDPCLKGLVEALERVPFEPPTHFYEAFIMHQASMYFGNAFETGRLDDLLYPYYEKDLVEGLITREEAKSLIRELFEDIEKRIGHPGAVHVTIGGTDASGQASYNALTLIIIEAIRGLRTPNVTLRVRKDMPKELWEALLENIGKGYGQPAIVNEELFLKGLVEQYHIPFEDAVDYVMGGCSEMLIQGKTMCDSTWVSYNMLEVFEDTFYNQFLNCDSFEAFYEAFKKDLHVTIQDMGRQINIRQHTEGLHMPTPLMSLLTGGCLENRKSVLGGGASYNFDSTDIYGSTNAINALYTVQEFYKGTFKGLQPEAFLESFATNYEGREEVLRKCQGILKFGNGGTELEHLAHEVMGFVFDEMKTLVGYRGNGQFTPAIIGWINWMINGEKIGATPDGRKAGEPLADSAGPMQGTDTQGPTATLGAALSIPQEDCLGTCIVNLRLDPRVFKTVEGRMKVEALLKTYFAEGGNQLQINVVDQERLEQALKEPDKHRDIIVRVGGFSDQFVCLDPSIQESIMQRIVHG</sequence>
<dbReference type="AlphaFoldDB" id="A0AA42DRX9"/>
<dbReference type="SUPFAM" id="SSF51998">
    <property type="entry name" value="PFL-like glycyl radical enzymes"/>
    <property type="match status" value="1"/>
</dbReference>
<feature type="modified residue" description="Glycine radical" evidence="3">
    <location>
        <position position="701"/>
    </location>
</feature>
<keyword evidence="8" id="KW-1185">Reference proteome</keyword>
<dbReference type="GO" id="GO:0005829">
    <property type="term" value="C:cytosol"/>
    <property type="evidence" value="ECO:0007669"/>
    <property type="project" value="TreeGrafter"/>
</dbReference>
<proteinExistence type="predicted"/>
<dbReference type="InterPro" id="IPR001150">
    <property type="entry name" value="Gly_radical"/>
</dbReference>
<dbReference type="Proteomes" id="UP001169242">
    <property type="component" value="Unassembled WGS sequence"/>
</dbReference>
<gene>
    <name evidence="7" type="ORF">PBV87_19155</name>
</gene>
<dbReference type="Pfam" id="PF02901">
    <property type="entry name" value="PFL-like"/>
    <property type="match status" value="1"/>
</dbReference>
<feature type="domain" description="PFL" evidence="6">
    <location>
        <begin position="1"/>
        <end position="598"/>
    </location>
</feature>
<dbReference type="PROSITE" id="PS51149">
    <property type="entry name" value="GLY_RADICAL_2"/>
    <property type="match status" value="1"/>
</dbReference>
<evidence type="ECO:0000256" key="2">
    <source>
        <dbReference type="ARBA" id="ARBA00023239"/>
    </source>
</evidence>
<name>A0AA42DRX9_9FIRM</name>
<dbReference type="RefSeq" id="WP_271013402.1">
    <property type="nucleotide sequence ID" value="NZ_JAQIFT010000066.1"/>
</dbReference>
<accession>A0AA42DRX9</accession>
<dbReference type="Pfam" id="PF01228">
    <property type="entry name" value="Gly_radical"/>
    <property type="match status" value="1"/>
</dbReference>
<evidence type="ECO:0000313" key="8">
    <source>
        <dbReference type="Proteomes" id="UP001169242"/>
    </source>
</evidence>
<evidence type="ECO:0000259" key="6">
    <source>
        <dbReference type="PROSITE" id="PS51554"/>
    </source>
</evidence>
<protein>
    <submittedName>
        <fullName evidence="7">Uncharacterized protein</fullName>
    </submittedName>
</protein>
<feature type="domain" description="Glycine radical" evidence="5">
    <location>
        <begin position="605"/>
        <end position="724"/>
    </location>
</feature>
<evidence type="ECO:0000256" key="3">
    <source>
        <dbReference type="PROSITE-ProRule" id="PRU00493"/>
    </source>
</evidence>
<reference evidence="7" key="1">
    <citation type="journal article" date="2023" name="Int. J. Syst. Evol. Microbiol.">
        <title>&lt;i&gt;Holtiella tumoricola&lt;/i&gt; gen. nov. sp. nov., isolated from a human clinical sample.</title>
        <authorList>
            <person name="Allen-Vercoe E."/>
            <person name="Daigneault M.C."/>
            <person name="Vancuren S.J."/>
            <person name="Cochrane K."/>
            <person name="O'Neal L.L."/>
            <person name="Sankaranarayanan K."/>
            <person name="Lawson P.A."/>
        </authorList>
    </citation>
    <scope>NUCLEOTIDE SEQUENCE</scope>
    <source>
        <strain evidence="7">CC70A</strain>
    </source>
</reference>
<dbReference type="PANTHER" id="PTHR43641">
    <property type="entry name" value="FORMATE ACETYLTRANSFERASE 3-RELATED"/>
    <property type="match status" value="1"/>
</dbReference>
<evidence type="ECO:0000256" key="4">
    <source>
        <dbReference type="SAM" id="MobiDB-lite"/>
    </source>
</evidence>
<evidence type="ECO:0000259" key="5">
    <source>
        <dbReference type="PROSITE" id="PS51149"/>
    </source>
</evidence>
<keyword evidence="2" id="KW-0456">Lyase</keyword>
<dbReference type="GO" id="GO:0016829">
    <property type="term" value="F:lyase activity"/>
    <property type="evidence" value="ECO:0007669"/>
    <property type="project" value="UniProtKB-KW"/>
</dbReference>
<dbReference type="Gene3D" id="3.20.70.20">
    <property type="match status" value="1"/>
</dbReference>
<dbReference type="InterPro" id="IPR051215">
    <property type="entry name" value="GRE"/>
</dbReference>
<feature type="region of interest" description="Disordered" evidence="4">
    <location>
        <begin position="594"/>
        <end position="615"/>
    </location>
</feature>
<dbReference type="EMBL" id="JAQIFT010000066">
    <property type="protein sequence ID" value="MDA3733599.1"/>
    <property type="molecule type" value="Genomic_DNA"/>
</dbReference>
<organism evidence="7 8">
    <name type="scientific">Holtiella tumoricola</name>
    <dbReference type="NCBI Taxonomy" id="3018743"/>
    <lineage>
        <taxon>Bacteria</taxon>
        <taxon>Bacillati</taxon>
        <taxon>Bacillota</taxon>
        <taxon>Clostridia</taxon>
        <taxon>Lachnospirales</taxon>
        <taxon>Cellulosilyticaceae</taxon>
        <taxon>Holtiella</taxon>
    </lineage>
</organism>
<evidence type="ECO:0000256" key="1">
    <source>
        <dbReference type="ARBA" id="ARBA00022818"/>
    </source>
</evidence>
<comment type="caution">
    <text evidence="7">The sequence shown here is derived from an EMBL/GenBank/DDBJ whole genome shotgun (WGS) entry which is preliminary data.</text>
</comment>
<dbReference type="PANTHER" id="PTHR43641:SF2">
    <property type="entry name" value="DEHYDRATASE YBIW-RELATED"/>
    <property type="match status" value="1"/>
</dbReference>